<accession>A0AA37HBL0</accession>
<name>A0AA37HBL0_9HYPH</name>
<evidence type="ECO:0000313" key="3">
    <source>
        <dbReference type="Proteomes" id="UP001055286"/>
    </source>
</evidence>
<dbReference type="AlphaFoldDB" id="A0AA37HBL0"/>
<dbReference type="Proteomes" id="UP001055286">
    <property type="component" value="Unassembled WGS sequence"/>
</dbReference>
<feature type="domain" description="MaoC-like" evidence="1">
    <location>
        <begin position="12"/>
        <end position="125"/>
    </location>
</feature>
<gene>
    <name evidence="2" type="primary">paaZ_2</name>
    <name evidence="2" type="ORF">MPEAHAMD_3075</name>
</gene>
<organism evidence="2 3">
    <name type="scientific">Methylobacterium frigidaeris</name>
    <dbReference type="NCBI Taxonomy" id="2038277"/>
    <lineage>
        <taxon>Bacteria</taxon>
        <taxon>Pseudomonadati</taxon>
        <taxon>Pseudomonadota</taxon>
        <taxon>Alphaproteobacteria</taxon>
        <taxon>Hyphomicrobiales</taxon>
        <taxon>Methylobacteriaceae</taxon>
        <taxon>Methylobacterium</taxon>
    </lineage>
</organism>
<protein>
    <submittedName>
        <fullName evidence="2">Bifunctional protein PaaZ</fullName>
    </submittedName>
</protein>
<dbReference type="InterPro" id="IPR029069">
    <property type="entry name" value="HotDog_dom_sf"/>
</dbReference>
<dbReference type="Pfam" id="PF01575">
    <property type="entry name" value="MaoC_dehydratas"/>
    <property type="match status" value="1"/>
</dbReference>
<dbReference type="PANTHER" id="PTHR43664:SF1">
    <property type="entry name" value="BETA-METHYLMALYL-COA DEHYDRATASE"/>
    <property type="match status" value="1"/>
</dbReference>
<keyword evidence="3" id="KW-1185">Reference proteome</keyword>
<dbReference type="EMBL" id="BPQJ01000013">
    <property type="protein sequence ID" value="GJD62915.1"/>
    <property type="molecule type" value="Genomic_DNA"/>
</dbReference>
<dbReference type="Gene3D" id="3.10.129.10">
    <property type="entry name" value="Hotdog Thioesterase"/>
    <property type="match status" value="1"/>
</dbReference>
<proteinExistence type="predicted"/>
<dbReference type="RefSeq" id="WP_099906454.1">
    <property type="nucleotide sequence ID" value="NZ_BPQJ01000013.1"/>
</dbReference>
<comment type="caution">
    <text evidence="2">The sequence shown here is derived from an EMBL/GenBank/DDBJ whole genome shotgun (WGS) entry which is preliminary data.</text>
</comment>
<dbReference type="PANTHER" id="PTHR43664">
    <property type="entry name" value="MONOAMINE OXIDASE-RELATED"/>
    <property type="match status" value="1"/>
</dbReference>
<reference evidence="2" key="2">
    <citation type="submission" date="2021-08" db="EMBL/GenBank/DDBJ databases">
        <authorList>
            <person name="Tani A."/>
            <person name="Ola A."/>
            <person name="Ogura Y."/>
            <person name="Katsura K."/>
            <person name="Hayashi T."/>
        </authorList>
    </citation>
    <scope>NUCLEOTIDE SEQUENCE</scope>
    <source>
        <strain evidence="2">JCM 32048</strain>
    </source>
</reference>
<evidence type="ECO:0000259" key="1">
    <source>
        <dbReference type="Pfam" id="PF01575"/>
    </source>
</evidence>
<dbReference type="CDD" id="cd03454">
    <property type="entry name" value="YdeM"/>
    <property type="match status" value="1"/>
</dbReference>
<evidence type="ECO:0000313" key="2">
    <source>
        <dbReference type="EMBL" id="GJD62915.1"/>
    </source>
</evidence>
<sequence length="151" mass="16302">MTRELYLDDLAPGQVYGSGETTVTEADIVGFAESFDPQPFHLDAEKAGATFFGGLAASGWHTAALTMRLLVESDMRLAGGIIGAGMDELRWPKPLRPGDTIRLTSEVIEVRPSRSRPSQGLAKVRTTTLNQHGEAVQVLTANLLVVRRPEG</sequence>
<dbReference type="SUPFAM" id="SSF54637">
    <property type="entry name" value="Thioesterase/thiol ester dehydrase-isomerase"/>
    <property type="match status" value="1"/>
</dbReference>
<dbReference type="InterPro" id="IPR002539">
    <property type="entry name" value="MaoC-like_dom"/>
</dbReference>
<reference evidence="2" key="1">
    <citation type="journal article" date="2016" name="Front. Microbiol.">
        <title>Genome Sequence of the Piezophilic, Mesophilic Sulfate-Reducing Bacterium Desulfovibrio indicus J2T.</title>
        <authorList>
            <person name="Cao J."/>
            <person name="Maignien L."/>
            <person name="Shao Z."/>
            <person name="Alain K."/>
            <person name="Jebbar M."/>
        </authorList>
    </citation>
    <scope>NUCLEOTIDE SEQUENCE</scope>
    <source>
        <strain evidence="2">JCM 32048</strain>
    </source>
</reference>
<dbReference type="InterPro" id="IPR052342">
    <property type="entry name" value="MCH/BMMD"/>
</dbReference>